<dbReference type="EMBL" id="NHOO01000004">
    <property type="protein sequence ID" value="OVE49422.1"/>
    <property type="molecule type" value="Genomic_DNA"/>
</dbReference>
<proteinExistence type="predicted"/>
<gene>
    <name evidence="1" type="ORF">CBW21_05940</name>
</gene>
<sequence length="110" mass="12068">MFRKSLFSAALRHTSQQMINTMQLLEARRDDFELVEGLVADTRGAGLESEAMFRPPATPYVSVRAQTGMERVLQQVAGARGLSLAPNFPAGWMLVNPNKSTFAIEVVAAE</sequence>
<dbReference type="Proteomes" id="UP000196342">
    <property type="component" value="Unassembled WGS sequence"/>
</dbReference>
<organism evidence="1 2">
    <name type="scientific">Chromobacterium violaceum</name>
    <dbReference type="NCBI Taxonomy" id="536"/>
    <lineage>
        <taxon>Bacteria</taxon>
        <taxon>Pseudomonadati</taxon>
        <taxon>Pseudomonadota</taxon>
        <taxon>Betaproteobacteria</taxon>
        <taxon>Neisseriales</taxon>
        <taxon>Chromobacteriaceae</taxon>
        <taxon>Chromobacterium</taxon>
    </lineage>
</organism>
<protein>
    <submittedName>
        <fullName evidence="1">Uncharacterized protein</fullName>
    </submittedName>
</protein>
<comment type="caution">
    <text evidence="1">The sequence shown here is derived from an EMBL/GenBank/DDBJ whole genome shotgun (WGS) entry which is preliminary data.</text>
</comment>
<evidence type="ECO:0000313" key="1">
    <source>
        <dbReference type="EMBL" id="OVE49422.1"/>
    </source>
</evidence>
<accession>A0A202BDD9</accession>
<dbReference type="AlphaFoldDB" id="A0A202BDD9"/>
<evidence type="ECO:0000313" key="2">
    <source>
        <dbReference type="Proteomes" id="UP000196342"/>
    </source>
</evidence>
<name>A0A202BDD9_CHRVL</name>
<keyword evidence="2" id="KW-1185">Reference proteome</keyword>
<dbReference type="RefSeq" id="WP_087697484.1">
    <property type="nucleotide sequence ID" value="NZ_NHOO01000004.1"/>
</dbReference>
<reference evidence="1 2" key="1">
    <citation type="submission" date="2017-05" db="EMBL/GenBank/DDBJ databases">
        <title>Chromobacterium violaceum GHPS1 isolated from Hydrocarbon polluted soil in French Guiana display an awesome secondary metabolite arsenal and a battery of drug and heavy-metal-resistance and detoxification of xenobiotics proteins.</title>
        <authorList>
            <person name="Belbahri L."/>
        </authorList>
    </citation>
    <scope>NUCLEOTIDE SEQUENCE [LARGE SCALE GENOMIC DNA]</scope>
    <source>
        <strain evidence="1 2">GHPS1</strain>
    </source>
</reference>